<name>A0AAE0PM61_SORBR</name>
<dbReference type="Proteomes" id="UP001281003">
    <property type="component" value="Unassembled WGS sequence"/>
</dbReference>
<reference evidence="1" key="2">
    <citation type="submission" date="2023-07" db="EMBL/GenBank/DDBJ databases">
        <authorList>
            <consortium name="Lawrence Berkeley National Laboratory"/>
            <person name="Haridas S."/>
            <person name="Hensen N."/>
            <person name="Bonometti L."/>
            <person name="Westerberg I."/>
            <person name="Brannstrom I.O."/>
            <person name="Guillou S."/>
            <person name="Cros-Aarteil S."/>
            <person name="Calhoun S."/>
            <person name="Kuo A."/>
            <person name="Mondo S."/>
            <person name="Pangilinan J."/>
            <person name="Riley R."/>
            <person name="LaButti K."/>
            <person name="Andreopoulos B."/>
            <person name="Lipzen A."/>
            <person name="Chen C."/>
            <person name="Yanf M."/>
            <person name="Daum C."/>
            <person name="Ng V."/>
            <person name="Clum A."/>
            <person name="Steindorff A."/>
            <person name="Ohm R."/>
            <person name="Martin F."/>
            <person name="Silar P."/>
            <person name="Natvig D."/>
            <person name="Lalanne C."/>
            <person name="Gautier V."/>
            <person name="Ament-velasquez S.L."/>
            <person name="Kruys A."/>
            <person name="Hutchinson M.I."/>
            <person name="Powell A.J."/>
            <person name="Barry K."/>
            <person name="Miller A.N."/>
            <person name="Grigoriev I.V."/>
            <person name="Debuchy R."/>
            <person name="Gladieux P."/>
            <person name="Thoren M.H."/>
            <person name="Johannesson H."/>
        </authorList>
    </citation>
    <scope>NUCLEOTIDE SEQUENCE</scope>
    <source>
        <strain evidence="1">FGSC 1904</strain>
    </source>
</reference>
<keyword evidence="2" id="KW-1185">Reference proteome</keyword>
<dbReference type="Gene3D" id="3.40.50.300">
    <property type="entry name" value="P-loop containing nucleotide triphosphate hydrolases"/>
    <property type="match status" value="1"/>
</dbReference>
<accession>A0AAE0PM61</accession>
<dbReference type="AlphaFoldDB" id="A0AAE0PM61"/>
<dbReference type="GO" id="GO:0003924">
    <property type="term" value="F:GTPase activity"/>
    <property type="evidence" value="ECO:0007669"/>
    <property type="project" value="InterPro"/>
</dbReference>
<dbReference type="InterPro" id="IPR001806">
    <property type="entry name" value="Small_GTPase"/>
</dbReference>
<dbReference type="Pfam" id="PF00071">
    <property type="entry name" value="Ras"/>
    <property type="match status" value="1"/>
</dbReference>
<dbReference type="SUPFAM" id="SSF52540">
    <property type="entry name" value="P-loop containing nucleoside triphosphate hydrolases"/>
    <property type="match status" value="1"/>
</dbReference>
<comment type="caution">
    <text evidence="1">The sequence shown here is derived from an EMBL/GenBank/DDBJ whole genome shotgun (WGS) entry which is preliminary data.</text>
</comment>
<protein>
    <submittedName>
        <fullName evidence="1">Uncharacterized protein</fullName>
    </submittedName>
</protein>
<evidence type="ECO:0000313" key="2">
    <source>
        <dbReference type="Proteomes" id="UP001281003"/>
    </source>
</evidence>
<gene>
    <name evidence="1" type="ORF">B0T20DRAFT_2417</name>
</gene>
<dbReference type="GO" id="GO:0005525">
    <property type="term" value="F:GTP binding"/>
    <property type="evidence" value="ECO:0007669"/>
    <property type="project" value="InterPro"/>
</dbReference>
<organism evidence="1 2">
    <name type="scientific">Sordaria brevicollis</name>
    <dbReference type="NCBI Taxonomy" id="83679"/>
    <lineage>
        <taxon>Eukaryota</taxon>
        <taxon>Fungi</taxon>
        <taxon>Dikarya</taxon>
        <taxon>Ascomycota</taxon>
        <taxon>Pezizomycotina</taxon>
        <taxon>Sordariomycetes</taxon>
        <taxon>Sordariomycetidae</taxon>
        <taxon>Sordariales</taxon>
        <taxon>Sordariaceae</taxon>
        <taxon>Sordaria</taxon>
    </lineage>
</organism>
<reference evidence="1" key="1">
    <citation type="journal article" date="2023" name="Mol. Phylogenet. Evol.">
        <title>Genome-scale phylogeny and comparative genomics of the fungal order Sordariales.</title>
        <authorList>
            <person name="Hensen N."/>
            <person name="Bonometti L."/>
            <person name="Westerberg I."/>
            <person name="Brannstrom I.O."/>
            <person name="Guillou S."/>
            <person name="Cros-Aarteil S."/>
            <person name="Calhoun S."/>
            <person name="Haridas S."/>
            <person name="Kuo A."/>
            <person name="Mondo S."/>
            <person name="Pangilinan J."/>
            <person name="Riley R."/>
            <person name="LaButti K."/>
            <person name="Andreopoulos B."/>
            <person name="Lipzen A."/>
            <person name="Chen C."/>
            <person name="Yan M."/>
            <person name="Daum C."/>
            <person name="Ng V."/>
            <person name="Clum A."/>
            <person name="Steindorff A."/>
            <person name="Ohm R.A."/>
            <person name="Martin F."/>
            <person name="Silar P."/>
            <person name="Natvig D.O."/>
            <person name="Lalanne C."/>
            <person name="Gautier V."/>
            <person name="Ament-Velasquez S.L."/>
            <person name="Kruys A."/>
            <person name="Hutchinson M.I."/>
            <person name="Powell A.J."/>
            <person name="Barry K."/>
            <person name="Miller A.N."/>
            <person name="Grigoriev I.V."/>
            <person name="Debuchy R."/>
            <person name="Gladieux P."/>
            <person name="Hiltunen Thoren M."/>
            <person name="Johannesson H."/>
        </authorList>
    </citation>
    <scope>NUCLEOTIDE SEQUENCE</scope>
    <source>
        <strain evidence="1">FGSC 1904</strain>
    </source>
</reference>
<dbReference type="EMBL" id="JAUTDP010000001">
    <property type="protein sequence ID" value="KAK3402556.1"/>
    <property type="molecule type" value="Genomic_DNA"/>
</dbReference>
<evidence type="ECO:0000313" key="1">
    <source>
        <dbReference type="EMBL" id="KAK3402556.1"/>
    </source>
</evidence>
<proteinExistence type="predicted"/>
<dbReference type="InterPro" id="IPR027417">
    <property type="entry name" value="P-loop_NTPase"/>
</dbReference>
<sequence length="189" mass="20463">MSVAYRDACMTIVLSSRTSSTNLAITSTFLGPARLAKRLPLAGGNPAFALPQREDLIIKLWTLQQTLEGADFPQEKDSARLKVRFGRCSLHPHHGRFSPSLFSISSRLLSRSSSLVANFPLIQWCAQRATALTDTAGQDEYSILNGKHFIGIHGYMLVYSVSSLASFEMVHGPGLTSSSTKGSSCATVV</sequence>